<evidence type="ECO:0000313" key="3">
    <source>
        <dbReference type="EMBL" id="CAF1190800.1"/>
    </source>
</evidence>
<dbReference type="Proteomes" id="UP000663829">
    <property type="component" value="Unassembled WGS sequence"/>
</dbReference>
<dbReference type="Proteomes" id="UP000681722">
    <property type="component" value="Unassembled WGS sequence"/>
</dbReference>
<evidence type="ECO:0000256" key="2">
    <source>
        <dbReference type="SAM" id="MobiDB-lite"/>
    </source>
</evidence>
<proteinExistence type="predicted"/>
<accession>A0A814VM26</accession>
<protein>
    <submittedName>
        <fullName evidence="3">Uncharacterized protein</fullName>
    </submittedName>
</protein>
<dbReference type="EMBL" id="CAJOBC010008196">
    <property type="protein sequence ID" value="CAF3955050.1"/>
    <property type="molecule type" value="Genomic_DNA"/>
</dbReference>
<evidence type="ECO:0000313" key="4">
    <source>
        <dbReference type="EMBL" id="CAF3955050.1"/>
    </source>
</evidence>
<keyword evidence="5" id="KW-1185">Reference proteome</keyword>
<reference evidence="3" key="1">
    <citation type="submission" date="2021-02" db="EMBL/GenBank/DDBJ databases">
        <authorList>
            <person name="Nowell W R."/>
        </authorList>
    </citation>
    <scope>NUCLEOTIDE SEQUENCE</scope>
</reference>
<evidence type="ECO:0000313" key="5">
    <source>
        <dbReference type="Proteomes" id="UP000663829"/>
    </source>
</evidence>
<dbReference type="AlphaFoldDB" id="A0A814VM26"/>
<keyword evidence="1" id="KW-0175">Coiled coil</keyword>
<comment type="caution">
    <text evidence="3">The sequence shown here is derived from an EMBL/GenBank/DDBJ whole genome shotgun (WGS) entry which is preliminary data.</text>
</comment>
<feature type="coiled-coil region" evidence="1">
    <location>
        <begin position="232"/>
        <end position="259"/>
    </location>
</feature>
<evidence type="ECO:0000256" key="1">
    <source>
        <dbReference type="SAM" id="Coils"/>
    </source>
</evidence>
<name>A0A814VM26_9BILA</name>
<organism evidence="3 5">
    <name type="scientific">Didymodactylos carnosus</name>
    <dbReference type="NCBI Taxonomy" id="1234261"/>
    <lineage>
        <taxon>Eukaryota</taxon>
        <taxon>Metazoa</taxon>
        <taxon>Spiralia</taxon>
        <taxon>Gnathifera</taxon>
        <taxon>Rotifera</taxon>
        <taxon>Eurotatoria</taxon>
        <taxon>Bdelloidea</taxon>
        <taxon>Philodinida</taxon>
        <taxon>Philodinidae</taxon>
        <taxon>Didymodactylos</taxon>
    </lineage>
</organism>
<sequence length="336" mass="37950">MSNKGLSLDQICTIMRKAAAITVPIEQIFDPVTSDIIKNIIILNTSQLLLGILARTKPLLRTSGDIFGSVVADSEAEITLLDVNEPSLVHLLYALHLLNTDEDESKRIIYQYSEEALEMINEKWNGYTLIVREAIEYDSFLTSIYAITKVQINRLVGALDNVRIADMILEIVRDQQQGLSYHDFKIDTMERIKSAVEEFKRNKRFETISSVTAQSSLALMDYYICQKKIYANRKIEETLKELRAQCEEQNDEAQQENQFIKLGKEKVGSARKASTFITKINIDITTASNEIADFGQKLSKYGVSLLQYKDSFRTIHGDGSTDDDGMNTGDPAPSRL</sequence>
<gene>
    <name evidence="3" type="ORF">GPM918_LOCUS23196</name>
    <name evidence="4" type="ORF">SRO942_LOCUS23195</name>
</gene>
<feature type="region of interest" description="Disordered" evidence="2">
    <location>
        <begin position="316"/>
        <end position="336"/>
    </location>
</feature>
<dbReference type="EMBL" id="CAJNOQ010008195">
    <property type="protein sequence ID" value="CAF1190800.1"/>
    <property type="molecule type" value="Genomic_DNA"/>
</dbReference>